<dbReference type="SUPFAM" id="SSF53254">
    <property type="entry name" value="Phosphoglycerate mutase-like"/>
    <property type="match status" value="1"/>
</dbReference>
<dbReference type="SMART" id="SM00855">
    <property type="entry name" value="PGAM"/>
    <property type="match status" value="1"/>
</dbReference>
<proteinExistence type="predicted"/>
<dbReference type="InterPro" id="IPR029033">
    <property type="entry name" value="His_PPase_superfam"/>
</dbReference>
<name>A0ABS2NSM1_9FIRM</name>
<dbReference type="PANTHER" id="PTHR48100:SF59">
    <property type="entry name" value="ADENOSYLCOBALAMIN_ALPHA-RIBAZOLE PHOSPHATASE"/>
    <property type="match status" value="1"/>
</dbReference>
<dbReference type="EMBL" id="JAFBEE010000021">
    <property type="protein sequence ID" value="MBM7615964.1"/>
    <property type="molecule type" value="Genomic_DNA"/>
</dbReference>
<evidence type="ECO:0000313" key="2">
    <source>
        <dbReference type="Proteomes" id="UP001314796"/>
    </source>
</evidence>
<dbReference type="Pfam" id="PF00300">
    <property type="entry name" value="His_Phos_1"/>
    <property type="match status" value="1"/>
</dbReference>
<dbReference type="InterPro" id="IPR050275">
    <property type="entry name" value="PGM_Phosphatase"/>
</dbReference>
<evidence type="ECO:0000313" key="1">
    <source>
        <dbReference type="EMBL" id="MBM7615964.1"/>
    </source>
</evidence>
<dbReference type="GO" id="GO:0004619">
    <property type="term" value="F:phosphoglycerate mutase activity"/>
    <property type="evidence" value="ECO:0007669"/>
    <property type="project" value="UniProtKB-EC"/>
</dbReference>
<accession>A0ABS2NSM1</accession>
<protein>
    <submittedName>
        <fullName evidence="1">2,3-bisphosphoglycerate-dependent phosphoglycerate mutase</fullName>
        <ecNumber evidence="1">5.4.2.11</ecNumber>
    </submittedName>
</protein>
<dbReference type="InterPro" id="IPR013078">
    <property type="entry name" value="His_Pase_superF_clade-1"/>
</dbReference>
<dbReference type="PANTHER" id="PTHR48100">
    <property type="entry name" value="BROAD-SPECIFICITY PHOSPHATASE YOR283W-RELATED"/>
    <property type="match status" value="1"/>
</dbReference>
<reference evidence="1 2" key="1">
    <citation type="submission" date="2021-01" db="EMBL/GenBank/DDBJ databases">
        <title>Genomic Encyclopedia of Type Strains, Phase IV (KMG-IV): sequencing the most valuable type-strain genomes for metagenomic binning, comparative biology and taxonomic classification.</title>
        <authorList>
            <person name="Goeker M."/>
        </authorList>
    </citation>
    <scope>NUCLEOTIDE SEQUENCE [LARGE SCALE GENOMIC DNA]</scope>
    <source>
        <strain evidence="1 2">DSM 25890</strain>
    </source>
</reference>
<dbReference type="RefSeq" id="WP_204403739.1">
    <property type="nucleotide sequence ID" value="NZ_JAFBEE010000021.1"/>
</dbReference>
<keyword evidence="1" id="KW-0413">Isomerase</keyword>
<sequence>MITNIYFVRHAHSTYTPDELNRPLSESGLKDARKVTQLLSEENITHVVSSPYKRAIQTVEGIAKELGLNILIEDDFRERRLADHSVDHFEEVILRYWEDFNFHLSGGESGYGAQERGIKSLESILDSYRGGNIVIGTHGNIMVLMMNYYDPQYHYDFWRNLDMPDIYKLSFEDKKLLEVKRICT</sequence>
<organism evidence="1 2">
    <name type="scientific">Alkaliphilus hydrothermalis</name>
    <dbReference type="NCBI Taxonomy" id="1482730"/>
    <lineage>
        <taxon>Bacteria</taxon>
        <taxon>Bacillati</taxon>
        <taxon>Bacillota</taxon>
        <taxon>Clostridia</taxon>
        <taxon>Peptostreptococcales</taxon>
        <taxon>Natronincolaceae</taxon>
        <taxon>Alkaliphilus</taxon>
    </lineage>
</organism>
<comment type="caution">
    <text evidence="1">The sequence shown here is derived from an EMBL/GenBank/DDBJ whole genome shotgun (WGS) entry which is preliminary data.</text>
</comment>
<gene>
    <name evidence="1" type="ORF">JOC73_002540</name>
</gene>
<dbReference type="Proteomes" id="UP001314796">
    <property type="component" value="Unassembled WGS sequence"/>
</dbReference>
<dbReference type="Gene3D" id="3.40.50.1240">
    <property type="entry name" value="Phosphoglycerate mutase-like"/>
    <property type="match status" value="1"/>
</dbReference>
<keyword evidence="2" id="KW-1185">Reference proteome</keyword>
<dbReference type="CDD" id="cd07067">
    <property type="entry name" value="HP_PGM_like"/>
    <property type="match status" value="1"/>
</dbReference>
<dbReference type="EC" id="5.4.2.11" evidence="1"/>